<organism evidence="1 2">
    <name type="scientific">Phyllobacterium myrsinacearum</name>
    <dbReference type="NCBI Taxonomy" id="28101"/>
    <lineage>
        <taxon>Bacteria</taxon>
        <taxon>Pseudomonadati</taxon>
        <taxon>Pseudomonadota</taxon>
        <taxon>Alphaproteobacteria</taxon>
        <taxon>Hyphomicrobiales</taxon>
        <taxon>Phyllobacteriaceae</taxon>
        <taxon>Phyllobacterium</taxon>
    </lineage>
</organism>
<dbReference type="InterPro" id="IPR009241">
    <property type="entry name" value="HigB-like"/>
</dbReference>
<dbReference type="RefSeq" id="WP_182547284.1">
    <property type="nucleotide sequence ID" value="NZ_JACGXN010000001.1"/>
</dbReference>
<dbReference type="AlphaFoldDB" id="A0A839EDT1"/>
<keyword evidence="2" id="KW-1185">Reference proteome</keyword>
<dbReference type="PIRSF" id="PIRSF028744">
    <property type="entry name" value="Addict_mod_HI1419"/>
    <property type="match status" value="1"/>
</dbReference>
<dbReference type="PANTHER" id="PTHR41791">
    <property type="entry name" value="SSL7039 PROTEIN"/>
    <property type="match status" value="1"/>
</dbReference>
<proteinExistence type="predicted"/>
<dbReference type="Proteomes" id="UP000549052">
    <property type="component" value="Unassembled WGS sequence"/>
</dbReference>
<comment type="caution">
    <text evidence="1">The sequence shown here is derived from an EMBL/GenBank/DDBJ whole genome shotgun (WGS) entry which is preliminary data.</text>
</comment>
<accession>A0A839EDT1</accession>
<gene>
    <name evidence="1" type="ORF">FHW16_000167</name>
</gene>
<name>A0A839EDT1_9HYPH</name>
<dbReference type="EMBL" id="JACGXN010000001">
    <property type="protein sequence ID" value="MBA8876485.1"/>
    <property type="molecule type" value="Genomic_DNA"/>
</dbReference>
<dbReference type="PANTHER" id="PTHR41791:SF1">
    <property type="entry name" value="SSL7039 PROTEIN"/>
    <property type="match status" value="1"/>
</dbReference>
<sequence length="99" mass="11329">MIEKTDTFLDWFDGLRDQRARARIAKRLDRLIEGNPGDVKAVGDGVSELRIDYGPGYRIYYIERKSILIILLCGGDKSTQDRDIKRAQTMAIILRKAKS</sequence>
<dbReference type="InterPro" id="IPR014056">
    <property type="entry name" value="TypeIITA-like_toxin_pred"/>
</dbReference>
<protein>
    <submittedName>
        <fullName evidence="1">Putative addiction module killer protein</fullName>
    </submittedName>
</protein>
<evidence type="ECO:0000313" key="1">
    <source>
        <dbReference type="EMBL" id="MBA8876485.1"/>
    </source>
</evidence>
<reference evidence="1 2" key="1">
    <citation type="submission" date="2020-07" db="EMBL/GenBank/DDBJ databases">
        <title>Genomic Encyclopedia of Type Strains, Phase IV (KMG-V): Genome sequencing to study the core and pangenomes of soil and plant-associated prokaryotes.</title>
        <authorList>
            <person name="Whitman W."/>
        </authorList>
    </citation>
    <scope>NUCLEOTIDE SEQUENCE [LARGE SCALE GENOMIC DNA]</scope>
    <source>
        <strain evidence="1 2">AN3</strain>
    </source>
</reference>
<dbReference type="Pfam" id="PF05973">
    <property type="entry name" value="Gp49"/>
    <property type="match status" value="1"/>
</dbReference>
<dbReference type="NCBIfam" id="TIGR02683">
    <property type="entry name" value="upstrm_HI1419"/>
    <property type="match status" value="1"/>
</dbReference>
<evidence type="ECO:0000313" key="2">
    <source>
        <dbReference type="Proteomes" id="UP000549052"/>
    </source>
</evidence>